<gene>
    <name evidence="2" type="ORF">ABN16_07645</name>
</gene>
<evidence type="ECO:0000313" key="2">
    <source>
        <dbReference type="EMBL" id="AKP64881.1"/>
    </source>
</evidence>
<accession>A0AAC8UUS2</accession>
<dbReference type="Proteomes" id="UP000036000">
    <property type="component" value="Chromosome"/>
</dbReference>
<reference evidence="2 3" key="1">
    <citation type="submission" date="2015-07" db="EMBL/GenBank/DDBJ databases">
        <title>Lactobacillus korensis/26-25/ whole genome sequencing.</title>
        <authorList>
            <person name="Kim M.K."/>
            <person name="Im W.-T."/>
            <person name="Srinivasan S."/>
            <person name="Lee J.-J."/>
        </authorList>
    </citation>
    <scope>NUCLEOTIDE SEQUENCE [LARGE SCALE GENOMIC DNA]</scope>
    <source>
        <strain evidence="2 3">26-25</strain>
    </source>
</reference>
<dbReference type="AlphaFoldDB" id="A0AAC8UUS2"/>
<dbReference type="EMBL" id="CP012033">
    <property type="protein sequence ID" value="AKP64881.1"/>
    <property type="molecule type" value="Genomic_DNA"/>
</dbReference>
<dbReference type="KEGG" id="lko:ABN16_07645"/>
<evidence type="ECO:0000313" key="3">
    <source>
        <dbReference type="Proteomes" id="UP000036000"/>
    </source>
</evidence>
<keyword evidence="3" id="KW-1185">Reference proteome</keyword>
<keyword evidence="1" id="KW-0732">Signal</keyword>
<name>A0AAC8UUS2_9LACO</name>
<proteinExistence type="predicted"/>
<feature type="signal peptide" evidence="1">
    <location>
        <begin position="1"/>
        <end position="30"/>
    </location>
</feature>
<dbReference type="RefSeq" id="WP_048734573.1">
    <property type="nucleotide sequence ID" value="NZ_CP012033.1"/>
</dbReference>
<feature type="chain" id="PRO_5041913923" evidence="1">
    <location>
        <begin position="31"/>
        <end position="99"/>
    </location>
</feature>
<protein>
    <submittedName>
        <fullName evidence="2">Uncharacterized protein</fullName>
    </submittedName>
</protein>
<sequence length="99" mass="10614">MTKIKSMMTKVMLGAMTVTTLMATSAGASAAIRPTTGVAAPEIERTTITFNARPATELHLTKIKLNKRVTTKQISSQVQTAVDASALSLDQKHQDSQLK</sequence>
<evidence type="ECO:0000256" key="1">
    <source>
        <dbReference type="SAM" id="SignalP"/>
    </source>
</evidence>
<organism evidence="2 3">
    <name type="scientific">Levilactobacillus koreensis</name>
    <dbReference type="NCBI Taxonomy" id="637971"/>
    <lineage>
        <taxon>Bacteria</taxon>
        <taxon>Bacillati</taxon>
        <taxon>Bacillota</taxon>
        <taxon>Bacilli</taxon>
        <taxon>Lactobacillales</taxon>
        <taxon>Lactobacillaceae</taxon>
        <taxon>Levilactobacillus</taxon>
    </lineage>
</organism>